<name>A0AAD9IYN5_9ANNE</name>
<dbReference type="GO" id="GO:0007154">
    <property type="term" value="P:cell communication"/>
    <property type="evidence" value="ECO:0007669"/>
    <property type="project" value="InterPro"/>
</dbReference>
<feature type="domain" description="EGF-like" evidence="11">
    <location>
        <begin position="41"/>
        <end position="78"/>
    </location>
</feature>
<feature type="disulfide bond" evidence="8">
    <location>
        <begin position="9"/>
        <end position="26"/>
    </location>
</feature>
<keyword evidence="10" id="KW-1133">Transmembrane helix</keyword>
<dbReference type="InterPro" id="IPR001774">
    <property type="entry name" value="DSL"/>
</dbReference>
<dbReference type="InterPro" id="IPR000742">
    <property type="entry name" value="EGF"/>
</dbReference>
<proteinExistence type="predicted"/>
<evidence type="ECO:0000256" key="6">
    <source>
        <dbReference type="ARBA" id="ARBA00023157"/>
    </source>
</evidence>
<feature type="disulfide bond" evidence="8">
    <location>
        <begin position="28"/>
        <end position="37"/>
    </location>
</feature>
<dbReference type="GO" id="GO:0030154">
    <property type="term" value="P:cell differentiation"/>
    <property type="evidence" value="ECO:0007669"/>
    <property type="project" value="UniProtKB-KW"/>
</dbReference>
<keyword evidence="5" id="KW-0221">Differentiation</keyword>
<dbReference type="PANTHER" id="PTHR24049:SF22">
    <property type="entry name" value="DROSOPHILA CRUMBS HOMOLOG"/>
    <property type="match status" value="1"/>
</dbReference>
<dbReference type="SMART" id="SM00179">
    <property type="entry name" value="EGF_CA"/>
    <property type="match status" value="4"/>
</dbReference>
<evidence type="ECO:0000256" key="7">
    <source>
        <dbReference type="ARBA" id="ARBA00023180"/>
    </source>
</evidence>
<keyword evidence="3 10" id="KW-0732">Signal</keyword>
<organism evidence="13 14">
    <name type="scientific">Paralvinella palmiformis</name>
    <dbReference type="NCBI Taxonomy" id="53620"/>
    <lineage>
        <taxon>Eukaryota</taxon>
        <taxon>Metazoa</taxon>
        <taxon>Spiralia</taxon>
        <taxon>Lophotrochozoa</taxon>
        <taxon>Annelida</taxon>
        <taxon>Polychaeta</taxon>
        <taxon>Sedentaria</taxon>
        <taxon>Canalipalpata</taxon>
        <taxon>Terebellida</taxon>
        <taxon>Terebelliformia</taxon>
        <taxon>Alvinellidae</taxon>
        <taxon>Paralvinella</taxon>
    </lineage>
</organism>
<keyword evidence="6 8" id="KW-1015">Disulfide bond</keyword>
<dbReference type="InterPro" id="IPR013032">
    <property type="entry name" value="EGF-like_CS"/>
</dbReference>
<keyword evidence="10" id="KW-0472">Membrane</keyword>
<feature type="disulfide bond" evidence="8">
    <location>
        <begin position="68"/>
        <end position="77"/>
    </location>
</feature>
<dbReference type="Gene3D" id="2.10.25.10">
    <property type="entry name" value="Laminin"/>
    <property type="match status" value="4"/>
</dbReference>
<feature type="domain" description="EGF-like" evidence="11">
    <location>
        <begin position="177"/>
        <end position="209"/>
    </location>
</feature>
<feature type="domain" description="DSL" evidence="12">
    <location>
        <begin position="87"/>
        <end position="132"/>
    </location>
</feature>
<dbReference type="GO" id="GO:0005509">
    <property type="term" value="F:calcium ion binding"/>
    <property type="evidence" value="ECO:0007669"/>
    <property type="project" value="InterPro"/>
</dbReference>
<feature type="domain" description="EGF-like" evidence="11">
    <location>
        <begin position="1"/>
        <end position="38"/>
    </location>
</feature>
<dbReference type="Pfam" id="PF12661">
    <property type="entry name" value="hEGF"/>
    <property type="match status" value="1"/>
</dbReference>
<dbReference type="SUPFAM" id="SSF57196">
    <property type="entry name" value="EGF/Laminin"/>
    <property type="match status" value="4"/>
</dbReference>
<evidence type="ECO:0000256" key="2">
    <source>
        <dbReference type="ARBA" id="ARBA00022536"/>
    </source>
</evidence>
<dbReference type="Pfam" id="PF01414">
    <property type="entry name" value="DSL"/>
    <property type="match status" value="1"/>
</dbReference>
<dbReference type="PANTHER" id="PTHR24049">
    <property type="entry name" value="CRUMBS FAMILY MEMBER"/>
    <property type="match status" value="1"/>
</dbReference>
<comment type="caution">
    <text evidence="13">The sequence shown here is derived from an EMBL/GenBank/DDBJ whole genome shotgun (WGS) entry which is preliminary data.</text>
</comment>
<keyword evidence="14" id="KW-1185">Reference proteome</keyword>
<dbReference type="Proteomes" id="UP001208570">
    <property type="component" value="Unassembled WGS sequence"/>
</dbReference>
<keyword evidence="2 8" id="KW-0245">EGF-like domain</keyword>
<dbReference type="InterPro" id="IPR051022">
    <property type="entry name" value="Notch_Cell-Fate_Det"/>
</dbReference>
<evidence type="ECO:0000313" key="14">
    <source>
        <dbReference type="Proteomes" id="UP001208570"/>
    </source>
</evidence>
<keyword evidence="4 10" id="KW-0677">Repeat</keyword>
<comment type="subcellular location">
    <subcellularLocation>
        <location evidence="10">Membrane</location>
        <topology evidence="10">Single-pass type I membrane protein</topology>
    </subcellularLocation>
</comment>
<dbReference type="GO" id="GO:0045197">
    <property type="term" value="P:establishment or maintenance of epithelial cell apical/basal polarity"/>
    <property type="evidence" value="ECO:0007669"/>
    <property type="project" value="TreeGrafter"/>
</dbReference>
<dbReference type="PROSITE" id="PS50026">
    <property type="entry name" value="EGF_3"/>
    <property type="match status" value="3"/>
</dbReference>
<dbReference type="PROSITE" id="PS00022">
    <property type="entry name" value="EGF_1"/>
    <property type="match status" value="3"/>
</dbReference>
<dbReference type="PROSITE" id="PS00010">
    <property type="entry name" value="ASX_HYDROXYL"/>
    <property type="match status" value="1"/>
</dbReference>
<keyword evidence="1 10" id="KW-0217">Developmental protein</keyword>
<feature type="disulfide bond" evidence="9">
    <location>
        <begin position="89"/>
        <end position="98"/>
    </location>
</feature>
<evidence type="ECO:0000256" key="1">
    <source>
        <dbReference type="ARBA" id="ARBA00022473"/>
    </source>
</evidence>
<dbReference type="FunFam" id="2.10.25.10:FF:000057">
    <property type="entry name" value="protocadherin Fat 1 isoform X2"/>
    <property type="match status" value="1"/>
</dbReference>
<evidence type="ECO:0000256" key="10">
    <source>
        <dbReference type="RuleBase" id="RU280815"/>
    </source>
</evidence>
<evidence type="ECO:0000259" key="12">
    <source>
        <dbReference type="PROSITE" id="PS51051"/>
    </source>
</evidence>
<comment type="function">
    <text evidence="10">Putative Notch ligand involved in the mediation of Notch signaling.</text>
</comment>
<dbReference type="GO" id="GO:0032991">
    <property type="term" value="C:protein-containing complex"/>
    <property type="evidence" value="ECO:0007669"/>
    <property type="project" value="TreeGrafter"/>
</dbReference>
<evidence type="ECO:0000256" key="5">
    <source>
        <dbReference type="ARBA" id="ARBA00022782"/>
    </source>
</evidence>
<evidence type="ECO:0000256" key="4">
    <source>
        <dbReference type="ARBA" id="ARBA00022737"/>
    </source>
</evidence>
<dbReference type="GO" id="GO:0005886">
    <property type="term" value="C:plasma membrane"/>
    <property type="evidence" value="ECO:0007669"/>
    <property type="project" value="UniProtKB-ARBA"/>
</dbReference>
<accession>A0AAD9IYN5</accession>
<dbReference type="SMART" id="SM00181">
    <property type="entry name" value="EGF"/>
    <property type="match status" value="4"/>
</dbReference>
<dbReference type="Pfam" id="PF00008">
    <property type="entry name" value="EGF"/>
    <property type="match status" value="2"/>
</dbReference>
<dbReference type="InterPro" id="IPR001881">
    <property type="entry name" value="EGF-like_Ca-bd_dom"/>
</dbReference>
<gene>
    <name evidence="13" type="ORF">LSH36_852g02016</name>
</gene>
<reference evidence="13" key="1">
    <citation type="journal article" date="2023" name="Mol. Biol. Evol.">
        <title>Third-Generation Sequencing Reveals the Adaptive Role of the Epigenome in Three Deep-Sea Polychaetes.</title>
        <authorList>
            <person name="Perez M."/>
            <person name="Aroh O."/>
            <person name="Sun Y."/>
            <person name="Lan Y."/>
            <person name="Juniper S.K."/>
            <person name="Young C.R."/>
            <person name="Angers B."/>
            <person name="Qian P.Y."/>
        </authorList>
    </citation>
    <scope>NUCLEOTIDE SEQUENCE</scope>
    <source>
        <strain evidence="13">P08H-3</strain>
    </source>
</reference>
<dbReference type="AlphaFoldDB" id="A0AAD9IYN5"/>
<dbReference type="GO" id="GO:0007157">
    <property type="term" value="P:heterophilic cell-cell adhesion via plasma membrane cell adhesion molecules"/>
    <property type="evidence" value="ECO:0007669"/>
    <property type="project" value="TreeGrafter"/>
</dbReference>
<keyword evidence="10" id="KW-0812">Transmembrane</keyword>
<evidence type="ECO:0000259" key="11">
    <source>
        <dbReference type="PROSITE" id="PS50026"/>
    </source>
</evidence>
<evidence type="ECO:0000256" key="9">
    <source>
        <dbReference type="PROSITE-ProRule" id="PRU00377"/>
    </source>
</evidence>
<sequence length="219" mass="23869">MNPCVSTPCQNFGTCLAFKSNAYYSCTCNIGYEGKNCEILGNVTCAQTPCLNGGVCTDTVDGFYNCRCPFPFTGIQCETVIPNPTSIPCSPDYYGSDCSLYCVAQNSCEGGHYSCEYDGRRVCLPGWQGPPECKMFYGDTTNECPEGSETRCHHGATCFNRTCCCAPGFTGERCETVIDECNSNPCQNGGTCDDFLAYYTCSCLPGRCINTNRMQLDLK</sequence>
<protein>
    <recommendedName>
        <fullName evidence="10">Delta-like protein</fullName>
    </recommendedName>
</protein>
<dbReference type="Gene3D" id="2.10.25.140">
    <property type="match status" value="1"/>
</dbReference>
<keyword evidence="7" id="KW-0325">Glycoprotein</keyword>
<evidence type="ECO:0000256" key="3">
    <source>
        <dbReference type="ARBA" id="ARBA00022729"/>
    </source>
</evidence>
<dbReference type="FunFam" id="2.10.25.10:FF:000255">
    <property type="entry name" value="Sushi, nidogen and EGF-like domains 1"/>
    <property type="match status" value="1"/>
</dbReference>
<evidence type="ECO:0000313" key="13">
    <source>
        <dbReference type="EMBL" id="KAK2143352.1"/>
    </source>
</evidence>
<dbReference type="PROSITE" id="PS01186">
    <property type="entry name" value="EGF_2"/>
    <property type="match status" value="3"/>
</dbReference>
<dbReference type="EMBL" id="JAODUP010000852">
    <property type="protein sequence ID" value="KAK2143352.1"/>
    <property type="molecule type" value="Genomic_DNA"/>
</dbReference>
<dbReference type="CDD" id="cd00054">
    <property type="entry name" value="EGF_CA"/>
    <property type="match status" value="1"/>
</dbReference>
<comment type="caution">
    <text evidence="8">Lacks conserved residue(s) required for the propagation of feature annotation.</text>
</comment>
<dbReference type="SMART" id="SM00051">
    <property type="entry name" value="DSL"/>
    <property type="match status" value="1"/>
</dbReference>
<dbReference type="PROSITE" id="PS51051">
    <property type="entry name" value="DSL"/>
    <property type="match status" value="1"/>
</dbReference>
<evidence type="ECO:0000256" key="8">
    <source>
        <dbReference type="PROSITE-ProRule" id="PRU00076"/>
    </source>
</evidence>
<dbReference type="InterPro" id="IPR000152">
    <property type="entry name" value="EGF-type_Asp/Asn_hydroxyl_site"/>
</dbReference>